<dbReference type="AlphaFoldDB" id="A0A2I5HK10"/>
<dbReference type="Proteomes" id="UP000839735">
    <property type="component" value="Unassembled WGS sequence"/>
</dbReference>
<organism evidence="2 6">
    <name type="scientific">Salmonella diarizonae</name>
    <dbReference type="NCBI Taxonomy" id="59204"/>
    <lineage>
        <taxon>Bacteria</taxon>
        <taxon>Pseudomonadati</taxon>
        <taxon>Pseudomonadota</taxon>
        <taxon>Gammaproteobacteria</taxon>
        <taxon>Enterobacterales</taxon>
        <taxon>Enterobacteriaceae</taxon>
        <taxon>Salmonella</taxon>
    </lineage>
</organism>
<reference evidence="4" key="2">
    <citation type="journal article" date="2018" name="Genome Biol.">
        <title>SKESA: strategic k-mer extension for scrupulous assemblies.</title>
        <authorList>
            <person name="Souvorov A."/>
            <person name="Agarwala R."/>
            <person name="Lipman D.J."/>
        </authorList>
    </citation>
    <scope>NUCLEOTIDE SEQUENCE</scope>
    <source>
        <strain evidence="4">11-1391</strain>
    </source>
</reference>
<evidence type="ECO:0000256" key="1">
    <source>
        <dbReference type="SAM" id="Coils"/>
    </source>
</evidence>
<dbReference type="STRING" id="59204.UQ49_05790"/>
<name>A0A2I5HK10_SALDZ</name>
<reference evidence="3" key="4">
    <citation type="submission" date="2018-08" db="EMBL/GenBank/DDBJ databases">
        <authorList>
            <person name="Ashton P.M."/>
            <person name="Dallman T."/>
            <person name="Nair S."/>
            <person name="De Pinna E."/>
            <person name="Peters T."/>
            <person name="Grant K."/>
        </authorList>
    </citation>
    <scope>NUCLEOTIDE SEQUENCE [LARGE SCALE GENOMIC DNA]</scope>
    <source>
        <strain evidence="3">294779</strain>
    </source>
</reference>
<protein>
    <submittedName>
        <fullName evidence="2">Uncharacterized protein</fullName>
    </submittedName>
</protein>
<dbReference type="EMBL" id="CP023345">
    <property type="protein sequence ID" value="ATW55905.1"/>
    <property type="molecule type" value="Genomic_DNA"/>
</dbReference>
<evidence type="ECO:0000313" key="2">
    <source>
        <dbReference type="EMBL" id="ATW55905.1"/>
    </source>
</evidence>
<reference evidence="5" key="5">
    <citation type="submission" date="2018-08" db="EMBL/GenBank/DDBJ databases">
        <authorList>
            <consortium name="GenomeTrakr network: Whole genome sequencing for foodborne pathogen traceback"/>
        </authorList>
    </citation>
    <scope>NUCLEOTIDE SEQUENCE [LARGE SCALE GENOMIC DNA]</scope>
    <source>
        <strain evidence="5">FMA0132</strain>
    </source>
</reference>
<dbReference type="RefSeq" id="WP_053529176.1">
    <property type="nucleotide sequence ID" value="NZ_CP011288.1"/>
</dbReference>
<dbReference type="Proteomes" id="UP000230639">
    <property type="component" value="Chromosome"/>
</dbReference>
<feature type="coiled-coil region" evidence="1">
    <location>
        <begin position="22"/>
        <end position="91"/>
    </location>
</feature>
<evidence type="ECO:0000313" key="5">
    <source>
        <dbReference type="EMBL" id="MIE71883.1"/>
    </source>
</evidence>
<evidence type="ECO:0000313" key="4">
    <source>
        <dbReference type="EMBL" id="HAC6763684.1"/>
    </source>
</evidence>
<gene>
    <name evidence="2" type="ORF">CNQ75_16085</name>
    <name evidence="3" type="ORF">CTQ69_03765</name>
    <name evidence="5" type="ORF">EL06_21285</name>
    <name evidence="4" type="ORF">G0D47_03040</name>
</gene>
<evidence type="ECO:0000313" key="6">
    <source>
        <dbReference type="Proteomes" id="UP000230639"/>
    </source>
</evidence>
<dbReference type="EMBL" id="AAIBIC010000003">
    <property type="protein sequence ID" value="ECC3913185.1"/>
    <property type="molecule type" value="Genomic_DNA"/>
</dbReference>
<dbReference type="Proteomes" id="UP000885362">
    <property type="component" value="Unassembled WGS sequence"/>
</dbReference>
<keyword evidence="1" id="KW-0175">Coiled coil</keyword>
<sequence>MNGIDDIQANIERERYKLISEVERFEKLKVTYEQLVEKAKTDPKIASQLKEFEVLHGEILLQDMANIADQIRRAKEQYQSLKRMVAIANTSSVNVQPQKIDGNATPERKEALKPKLYKSFM</sequence>
<reference evidence="2 6" key="1">
    <citation type="submission" date="2017-09" db="EMBL/GenBank/DDBJ databases">
        <title>Complete genome of Salmonella enterica subsp. diarizonae isolated from stool of a patient with bacterial enteropathy.</title>
        <authorList>
            <person name="Zhou J."/>
            <person name="Chen Q."/>
            <person name="Guo L."/>
            <person name="Fan J."/>
        </authorList>
    </citation>
    <scope>NUCLEOTIDE SEQUENCE [LARGE SCALE GENOMIC DNA]</scope>
    <source>
        <strain evidence="2 6">HZS154</strain>
    </source>
</reference>
<proteinExistence type="predicted"/>
<accession>A0A2I5HK10</accession>
<dbReference type="EMBL" id="DAAMII010000002">
    <property type="protein sequence ID" value="HAC6763684.1"/>
    <property type="molecule type" value="Genomic_DNA"/>
</dbReference>
<reference evidence="4" key="3">
    <citation type="submission" date="2018-07" db="EMBL/GenBank/DDBJ databases">
        <authorList>
            <consortium name="NCBI Pathogen Detection Project"/>
        </authorList>
    </citation>
    <scope>NUCLEOTIDE SEQUENCE</scope>
    <source>
        <strain evidence="4">11-1391</strain>
    </source>
</reference>
<dbReference type="EMBL" id="RSHK01000025">
    <property type="protein sequence ID" value="MIE71883.1"/>
    <property type="molecule type" value="Genomic_DNA"/>
</dbReference>
<evidence type="ECO:0000313" key="3">
    <source>
        <dbReference type="EMBL" id="ECC3913185.1"/>
    </source>
</evidence>